<organism evidence="12 13">
    <name type="scientific">Allomyces macrogynus (strain ATCC 38327)</name>
    <name type="common">Allomyces javanicus var. macrogynus</name>
    <dbReference type="NCBI Taxonomy" id="578462"/>
    <lineage>
        <taxon>Eukaryota</taxon>
        <taxon>Fungi</taxon>
        <taxon>Fungi incertae sedis</taxon>
        <taxon>Blastocladiomycota</taxon>
        <taxon>Blastocladiomycetes</taxon>
        <taxon>Blastocladiales</taxon>
        <taxon>Blastocladiaceae</taxon>
        <taxon>Allomyces</taxon>
    </lineage>
</organism>
<evidence type="ECO:0000256" key="8">
    <source>
        <dbReference type="ARBA" id="ARBA00023136"/>
    </source>
</evidence>
<protein>
    <recommendedName>
        <fullName evidence="14">Vta1/callose synthase N-terminal domain-containing protein</fullName>
    </recommendedName>
</protein>
<evidence type="ECO:0000259" key="10">
    <source>
        <dbReference type="Pfam" id="PF04652"/>
    </source>
</evidence>
<gene>
    <name evidence="12" type="ORF">AMAG_11887</name>
</gene>
<keyword evidence="4" id="KW-0813">Transport</keyword>
<dbReference type="InterPro" id="IPR041212">
    <property type="entry name" value="Vta1_C"/>
</dbReference>
<dbReference type="Gene3D" id="1.25.40.270">
    <property type="entry name" value="Vacuolar protein sorting-associated protein vta1"/>
    <property type="match status" value="2"/>
</dbReference>
<evidence type="ECO:0000256" key="9">
    <source>
        <dbReference type="SAM" id="MobiDB-lite"/>
    </source>
</evidence>
<dbReference type="PANTHER" id="PTHR46009">
    <property type="entry name" value="VACUOLAR PROTEIN SORTING-ASSOCIATED PROTEIN VTA1 HOMOLOG"/>
    <property type="match status" value="1"/>
</dbReference>
<accession>A0A0L0SY44</accession>
<dbReference type="Proteomes" id="UP000054350">
    <property type="component" value="Unassembled WGS sequence"/>
</dbReference>
<evidence type="ECO:0008006" key="14">
    <source>
        <dbReference type="Google" id="ProtNLM"/>
    </source>
</evidence>
<evidence type="ECO:0000256" key="4">
    <source>
        <dbReference type="ARBA" id="ARBA00022448"/>
    </source>
</evidence>
<dbReference type="PANTHER" id="PTHR46009:SF1">
    <property type="entry name" value="VACUOLAR PROTEIN SORTING-ASSOCIATED PROTEIN VTA1 HOMOLOG"/>
    <property type="match status" value="1"/>
</dbReference>
<keyword evidence="6" id="KW-0967">Endosome</keyword>
<name>A0A0L0SY44_ALLM3</name>
<proteinExistence type="inferred from homology"/>
<evidence type="ECO:0000256" key="7">
    <source>
        <dbReference type="ARBA" id="ARBA00022927"/>
    </source>
</evidence>
<feature type="compositionally biased region" description="Low complexity" evidence="9">
    <location>
        <begin position="172"/>
        <end position="210"/>
    </location>
</feature>
<dbReference type="AlphaFoldDB" id="A0A0L0SY44"/>
<feature type="domain" description="Vta1/callose synthase N-terminal" evidence="10">
    <location>
        <begin position="77"/>
        <end position="126"/>
    </location>
</feature>
<feature type="domain" description="Vta1/callose synthase N-terminal" evidence="10">
    <location>
        <begin position="17"/>
        <end position="74"/>
    </location>
</feature>
<evidence type="ECO:0000313" key="13">
    <source>
        <dbReference type="Proteomes" id="UP000054350"/>
    </source>
</evidence>
<dbReference type="Pfam" id="PF04652">
    <property type="entry name" value="Vta1"/>
    <property type="match status" value="2"/>
</dbReference>
<keyword evidence="13" id="KW-1185">Reference proteome</keyword>
<evidence type="ECO:0000256" key="3">
    <source>
        <dbReference type="ARBA" id="ARBA00007895"/>
    </source>
</evidence>
<evidence type="ECO:0000259" key="11">
    <source>
        <dbReference type="Pfam" id="PF18097"/>
    </source>
</evidence>
<evidence type="ECO:0000256" key="5">
    <source>
        <dbReference type="ARBA" id="ARBA00022490"/>
    </source>
</evidence>
<feature type="compositionally biased region" description="Pro residues" evidence="9">
    <location>
        <begin position="230"/>
        <end position="242"/>
    </location>
</feature>
<dbReference type="OMA" id="NECICND"/>
<dbReference type="OrthoDB" id="391137at2759"/>
<evidence type="ECO:0000256" key="6">
    <source>
        <dbReference type="ARBA" id="ARBA00022753"/>
    </source>
</evidence>
<dbReference type="InterPro" id="IPR044538">
    <property type="entry name" value="Vta1-like"/>
</dbReference>
<dbReference type="VEuPathDB" id="FungiDB:AMAG_11887"/>
<dbReference type="STRING" id="578462.A0A0L0SY44"/>
<keyword evidence="5" id="KW-0963">Cytoplasm</keyword>
<dbReference type="eggNOG" id="KOG0917">
    <property type="taxonomic scope" value="Eukaryota"/>
</dbReference>
<comment type="subcellular location">
    <subcellularLocation>
        <location evidence="2">Cytoplasm</location>
    </subcellularLocation>
    <subcellularLocation>
        <location evidence="1">Endosome membrane</location>
        <topology evidence="1">Peripheral membrane protein</topology>
    </subcellularLocation>
</comment>
<dbReference type="Gene3D" id="1.20.5.420">
    <property type="entry name" value="Immunoglobulin FC, subunit C"/>
    <property type="match status" value="1"/>
</dbReference>
<evidence type="ECO:0000313" key="12">
    <source>
        <dbReference type="EMBL" id="KNE67426.1"/>
    </source>
</evidence>
<reference evidence="12 13" key="1">
    <citation type="submission" date="2009-11" db="EMBL/GenBank/DDBJ databases">
        <title>Annotation of Allomyces macrogynus ATCC 38327.</title>
        <authorList>
            <consortium name="The Broad Institute Genome Sequencing Platform"/>
            <person name="Russ C."/>
            <person name="Cuomo C."/>
            <person name="Burger G."/>
            <person name="Gray M.W."/>
            <person name="Holland P.W.H."/>
            <person name="King N."/>
            <person name="Lang F.B.F."/>
            <person name="Roger A.J."/>
            <person name="Ruiz-Trillo I."/>
            <person name="Young S.K."/>
            <person name="Zeng Q."/>
            <person name="Gargeya S."/>
            <person name="Fitzgerald M."/>
            <person name="Haas B."/>
            <person name="Abouelleil A."/>
            <person name="Alvarado L."/>
            <person name="Arachchi H.M."/>
            <person name="Berlin A."/>
            <person name="Chapman S.B."/>
            <person name="Gearin G."/>
            <person name="Goldberg J."/>
            <person name="Griggs A."/>
            <person name="Gujja S."/>
            <person name="Hansen M."/>
            <person name="Heiman D."/>
            <person name="Howarth C."/>
            <person name="Larimer J."/>
            <person name="Lui A."/>
            <person name="MacDonald P.J.P."/>
            <person name="McCowen C."/>
            <person name="Montmayeur A."/>
            <person name="Murphy C."/>
            <person name="Neiman D."/>
            <person name="Pearson M."/>
            <person name="Priest M."/>
            <person name="Roberts A."/>
            <person name="Saif S."/>
            <person name="Shea T."/>
            <person name="Sisk P."/>
            <person name="Stolte C."/>
            <person name="Sykes S."/>
            <person name="Wortman J."/>
            <person name="Nusbaum C."/>
            <person name="Birren B."/>
        </authorList>
    </citation>
    <scope>NUCLEOTIDE SEQUENCE [LARGE SCALE GENOMIC DNA]</scope>
    <source>
        <strain evidence="12 13">ATCC 38327</strain>
    </source>
</reference>
<dbReference type="GO" id="GO:0015031">
    <property type="term" value="P:protein transport"/>
    <property type="evidence" value="ECO:0007669"/>
    <property type="project" value="UniProtKB-KW"/>
</dbReference>
<dbReference type="GO" id="GO:0010008">
    <property type="term" value="C:endosome membrane"/>
    <property type="evidence" value="ECO:0007669"/>
    <property type="project" value="UniProtKB-SubCell"/>
</dbReference>
<keyword evidence="7" id="KW-0653">Protein transport</keyword>
<reference evidence="13" key="2">
    <citation type="submission" date="2009-11" db="EMBL/GenBank/DDBJ databases">
        <title>The Genome Sequence of Allomyces macrogynus strain ATCC 38327.</title>
        <authorList>
            <consortium name="The Broad Institute Genome Sequencing Platform"/>
            <person name="Russ C."/>
            <person name="Cuomo C."/>
            <person name="Shea T."/>
            <person name="Young S.K."/>
            <person name="Zeng Q."/>
            <person name="Koehrsen M."/>
            <person name="Haas B."/>
            <person name="Borodovsky M."/>
            <person name="Guigo R."/>
            <person name="Alvarado L."/>
            <person name="Berlin A."/>
            <person name="Borenstein D."/>
            <person name="Chen Z."/>
            <person name="Engels R."/>
            <person name="Freedman E."/>
            <person name="Gellesch M."/>
            <person name="Goldberg J."/>
            <person name="Griggs A."/>
            <person name="Gujja S."/>
            <person name="Heiman D."/>
            <person name="Hepburn T."/>
            <person name="Howarth C."/>
            <person name="Jen D."/>
            <person name="Larson L."/>
            <person name="Lewis B."/>
            <person name="Mehta T."/>
            <person name="Park D."/>
            <person name="Pearson M."/>
            <person name="Roberts A."/>
            <person name="Saif S."/>
            <person name="Shenoy N."/>
            <person name="Sisk P."/>
            <person name="Stolte C."/>
            <person name="Sykes S."/>
            <person name="Walk T."/>
            <person name="White J."/>
            <person name="Yandava C."/>
            <person name="Burger G."/>
            <person name="Gray M.W."/>
            <person name="Holland P.W.H."/>
            <person name="King N."/>
            <person name="Lang F.B.F."/>
            <person name="Roger A.J."/>
            <person name="Ruiz-Trillo I."/>
            <person name="Lander E."/>
            <person name="Nusbaum C."/>
        </authorList>
    </citation>
    <scope>NUCLEOTIDE SEQUENCE [LARGE SCALE GENOMIC DNA]</scope>
    <source>
        <strain evidence="13">ATCC 38327</strain>
    </source>
</reference>
<dbReference type="GO" id="GO:0032511">
    <property type="term" value="P:late endosome to vacuole transport via multivesicular body sorting pathway"/>
    <property type="evidence" value="ECO:0007669"/>
    <property type="project" value="InterPro"/>
</dbReference>
<dbReference type="GO" id="GO:0005771">
    <property type="term" value="C:multivesicular body"/>
    <property type="evidence" value="ECO:0007669"/>
    <property type="project" value="TreeGrafter"/>
</dbReference>
<evidence type="ECO:0000256" key="2">
    <source>
        <dbReference type="ARBA" id="ARBA00004496"/>
    </source>
</evidence>
<comment type="similarity">
    <text evidence="3">Belongs to the VTA1 family.</text>
</comment>
<dbReference type="InterPro" id="IPR023175">
    <property type="entry name" value="Vta1/CALS_N_sf"/>
</dbReference>
<feature type="region of interest" description="Disordered" evidence="9">
    <location>
        <begin position="127"/>
        <end position="256"/>
    </location>
</feature>
<feature type="domain" description="Vta1 C-terminal" evidence="11">
    <location>
        <begin position="265"/>
        <end position="298"/>
    </location>
</feature>
<feature type="compositionally biased region" description="Low complexity" evidence="9">
    <location>
        <begin position="217"/>
        <end position="229"/>
    </location>
</feature>
<sequence length="304" mass="32302">MSASDNLPPLPDEAKAIAPFIQRAREMAPRDPAIAYWCKMHAVRQALQLASTLPQIKPWLLAAMDALEAEKKTVPTRASMRTAKTFLAACNYFEVLSVFPSPLDDATLDKIKYAKWKATDIVKALRAGERPRPGPPVADEDTQTSAEGAAAPPELPSVPSFAAPQQQPPSPFQQQPPTTGFYQQQPPSAGYQQQPPAAPHAASGYPSYAQQPPPASPYQHAAPSSSAWPSAPPAPAPAPAPVPAQTTGGSAPSGTYALAYDPAILSRAQKHARYVISALEYDDVATAVDHLRQALAALAPYTTN</sequence>
<dbReference type="EMBL" id="GG745353">
    <property type="protein sequence ID" value="KNE67426.1"/>
    <property type="molecule type" value="Genomic_DNA"/>
</dbReference>
<evidence type="ECO:0000256" key="1">
    <source>
        <dbReference type="ARBA" id="ARBA00004481"/>
    </source>
</evidence>
<dbReference type="Pfam" id="PF18097">
    <property type="entry name" value="Vta1_C"/>
    <property type="match status" value="1"/>
</dbReference>
<keyword evidence="8" id="KW-0472">Membrane</keyword>
<dbReference type="InterPro" id="IPR039431">
    <property type="entry name" value="Vta1/CALS_N"/>
</dbReference>